<keyword evidence="4" id="KW-1185">Reference proteome</keyword>
<sequence>MAGLPAGGLEELRFSRTWELVDELLEQEAEPEDGLADLLAAELAGKIETLRRLAGDDAFLRGLACCGPALSARLESWLAAPDAVPKLPALARLARQVARAAATTSPHAAFVISGLGRWSDDGPAEAPAGRLRWKTVAEIELGTVWRVWEALSRRPGLREAVEVRVNPSLWQEDGWLWFLGAGEREPLTRLPAEPTLAGVFAWLRGTTAPTVGALEQAVAVPGLVERLLEIGVLERRRPFADQSLDPLADLAAWVEEVLPGDSPDRPWLPTALREAVQATYGERIRHVAGWLLARLGDKAGLGDRTSGAMPGTGGPAGVGARPGLGGPAGVGGRARPGDPVGVGGRARPGDPVGVGGRARLADASVRLETAVSPEPPVVCGGAAWRPVLRDLDTVRRLVAVFDPDLLGKLAAAEHFLERYGAGASVPFLRFYRDAPVPLTEPRTPLHRGPGPGGTPDGPAARRLAGLRRETWDALYGGPVDGRGVVTADPDVVDKLAASWPAFVRPAGSITCYGHLTPGPEFVLNAVTTGYGRGTGRTRYLLARAGLTGGEAGTVAVAGIAAGVAAGLVAGIEAGVGTGGGAEGGGRWPVAECLGSFGDHLNLRPAAATPVDYPFTVTDRPGPALTELRVSYDPDTQRLALHDADGAPVLPVHLGMTGERALPPAWSFLVRVFGEPPVAMPSPWGLGGTSADVVLARPRLRVGSVVLARAGWRTVAAELPIPADGESDAGFVLRTARWLRRHGVPRRFFARFGTAGPGGERRPMYVDVENHFLLLSLARAAARREGHVVLEEALPDPADSPAYGSHGRRVTEYVLEVPHPAHA</sequence>
<accession>A0ABW8A660</accession>
<evidence type="ECO:0000313" key="4">
    <source>
        <dbReference type="Proteomes" id="UP001612928"/>
    </source>
</evidence>
<feature type="domain" description="Lantibiotic dehydratase N-terminal" evidence="2">
    <location>
        <begin position="623"/>
        <end position="748"/>
    </location>
</feature>
<dbReference type="EMBL" id="JBITMB010000003">
    <property type="protein sequence ID" value="MFI7441506.1"/>
    <property type="molecule type" value="Genomic_DNA"/>
</dbReference>
<organism evidence="3 4">
    <name type="scientific">Nonomuraea indica</name>
    <dbReference type="NCBI Taxonomy" id="1581193"/>
    <lineage>
        <taxon>Bacteria</taxon>
        <taxon>Bacillati</taxon>
        <taxon>Actinomycetota</taxon>
        <taxon>Actinomycetes</taxon>
        <taxon>Streptosporangiales</taxon>
        <taxon>Streptosporangiaceae</taxon>
        <taxon>Nonomuraea</taxon>
    </lineage>
</organism>
<comment type="caution">
    <text evidence="3">The sequence shown here is derived from an EMBL/GenBank/DDBJ whole genome shotgun (WGS) entry which is preliminary data.</text>
</comment>
<protein>
    <submittedName>
        <fullName evidence="3">Lantibiotic dehydratase</fullName>
    </submittedName>
</protein>
<name>A0ABW8A660_9ACTN</name>
<evidence type="ECO:0000313" key="3">
    <source>
        <dbReference type="EMBL" id="MFI7441506.1"/>
    </source>
</evidence>
<proteinExistence type="predicted"/>
<dbReference type="RefSeq" id="WP_397021386.1">
    <property type="nucleotide sequence ID" value="NZ_JBITMB010000003.1"/>
</dbReference>
<evidence type="ECO:0000259" key="2">
    <source>
        <dbReference type="Pfam" id="PF04738"/>
    </source>
</evidence>
<evidence type="ECO:0000256" key="1">
    <source>
        <dbReference type="SAM" id="MobiDB-lite"/>
    </source>
</evidence>
<gene>
    <name evidence="3" type="ORF">ACIBP5_16230</name>
</gene>
<reference evidence="3 4" key="1">
    <citation type="submission" date="2024-10" db="EMBL/GenBank/DDBJ databases">
        <title>The Natural Products Discovery Center: Release of the First 8490 Sequenced Strains for Exploring Actinobacteria Biosynthetic Diversity.</title>
        <authorList>
            <person name="Kalkreuter E."/>
            <person name="Kautsar S.A."/>
            <person name="Yang D."/>
            <person name="Bader C.D."/>
            <person name="Teijaro C.N."/>
            <person name="Fluegel L."/>
            <person name="Davis C.M."/>
            <person name="Simpson J.R."/>
            <person name="Lauterbach L."/>
            <person name="Steele A.D."/>
            <person name="Gui C."/>
            <person name="Meng S."/>
            <person name="Li G."/>
            <person name="Viehrig K."/>
            <person name="Ye F."/>
            <person name="Su P."/>
            <person name="Kiefer A.F."/>
            <person name="Nichols A."/>
            <person name="Cepeda A.J."/>
            <person name="Yan W."/>
            <person name="Fan B."/>
            <person name="Jiang Y."/>
            <person name="Adhikari A."/>
            <person name="Zheng C.-J."/>
            <person name="Schuster L."/>
            <person name="Cowan T.M."/>
            <person name="Smanski M.J."/>
            <person name="Chevrette M.G."/>
            <person name="De Carvalho L.P.S."/>
            <person name="Shen B."/>
        </authorList>
    </citation>
    <scope>NUCLEOTIDE SEQUENCE [LARGE SCALE GENOMIC DNA]</scope>
    <source>
        <strain evidence="3 4">NPDC049503</strain>
    </source>
</reference>
<dbReference type="Proteomes" id="UP001612928">
    <property type="component" value="Unassembled WGS sequence"/>
</dbReference>
<feature type="region of interest" description="Disordered" evidence="1">
    <location>
        <begin position="336"/>
        <end position="355"/>
    </location>
</feature>
<dbReference type="Pfam" id="PF04738">
    <property type="entry name" value="Lant_dehydr_N"/>
    <property type="match status" value="1"/>
</dbReference>
<dbReference type="InterPro" id="IPR006827">
    <property type="entry name" value="Lant_deHydtase_N"/>
</dbReference>
<feature type="region of interest" description="Disordered" evidence="1">
    <location>
        <begin position="440"/>
        <end position="460"/>
    </location>
</feature>